<dbReference type="GeneID" id="40102933"/>
<sequence length="210" mass="24769">MNFNEAKQYVGATMLHDFTTQLPDVLRIYRNQVFKETLVTVAKVDVGRVPFVICLERREQLIRVMVKNAQVLSNEHPDLHSEVWEIIDVDNVTDVEEVMNTLYRCFDKLFDEQLTLNKLQSYSKFMIDNVSIRQHPIKSNFFTEFLGKRVMGEYELMPNRKVSFIVKEGFFFSKPSAVFRFEEVDITGRLRVIETTRSEVYRYVTNNTSE</sequence>
<organism evidence="1 2">
    <name type="scientific">Vibrio phage VP4B</name>
    <dbReference type="NCBI Taxonomy" id="1262540"/>
    <lineage>
        <taxon>Viruses</taxon>
        <taxon>Duplodnaviria</taxon>
        <taxon>Heunggongvirae</taxon>
        <taxon>Uroviricota</taxon>
        <taxon>Caudoviricetes</taxon>
        <taxon>Chimalliviridae</taxon>
        <taxon>Gorgonvirinae</taxon>
        <taxon>Tidunavirus</taxon>
        <taxon>Tidunavirus VP4B</taxon>
    </lineage>
</organism>
<dbReference type="KEGG" id="vg:40102933"/>
<dbReference type="RefSeq" id="YP_009626033.1">
    <property type="nucleotide sequence ID" value="NC_042136.1"/>
</dbReference>
<proteinExistence type="predicted"/>
<protein>
    <submittedName>
        <fullName evidence="1">Uncharacterized protein</fullName>
    </submittedName>
</protein>
<reference evidence="1 2" key="1">
    <citation type="submission" date="2012-11" db="EMBL/GenBank/DDBJ databases">
        <title>Complete genome sequence of a novel phiKZ-like Vibrio phage.</title>
        <authorList>
            <person name="Luo Z."/>
            <person name="Yu Y."/>
        </authorList>
    </citation>
    <scope>NUCLEOTIDE SEQUENCE [LARGE SCALE GENOMIC DNA]</scope>
</reference>
<accession>V9M008</accession>
<dbReference type="Proteomes" id="UP000272155">
    <property type="component" value="Segment"/>
</dbReference>
<evidence type="ECO:0000313" key="1">
    <source>
        <dbReference type="EMBL" id="AGB07171.1"/>
    </source>
</evidence>
<dbReference type="OrthoDB" id="31145at10239"/>
<evidence type="ECO:0000313" key="2">
    <source>
        <dbReference type="Proteomes" id="UP000272155"/>
    </source>
</evidence>
<dbReference type="EMBL" id="KC131130">
    <property type="protein sequence ID" value="AGB07171.1"/>
    <property type="molecule type" value="Genomic_DNA"/>
</dbReference>
<keyword evidence="2" id="KW-1185">Reference proteome</keyword>
<name>V9M008_9CAUD</name>